<name>A0ABY2RV08_9PSEU</name>
<dbReference type="Proteomes" id="UP000309992">
    <property type="component" value="Unassembled WGS sequence"/>
</dbReference>
<sequence>MTGIEWTDRRKGMGMISISRRTSPRRVRRCVQLVAPLAVAAAVTGCEMPPDASGATAPGGDVVTSTGFSRSGTVEKHLAYCGSGVVDEYKVQIPASVAETVRAGDSCPAGFPEPLAKDKYPELYAELTGKLPYGGGNRFAACGAWETIDQAEARRLAKECPPLKWGDVDG</sequence>
<organism evidence="1 2">
    <name type="scientific">Prauserella endophytica</name>
    <dbReference type="NCBI Taxonomy" id="1592324"/>
    <lineage>
        <taxon>Bacteria</taxon>
        <taxon>Bacillati</taxon>
        <taxon>Actinomycetota</taxon>
        <taxon>Actinomycetes</taxon>
        <taxon>Pseudonocardiales</taxon>
        <taxon>Pseudonocardiaceae</taxon>
        <taxon>Prauserella</taxon>
        <taxon>Prauserella coralliicola group</taxon>
    </lineage>
</organism>
<evidence type="ECO:0000313" key="2">
    <source>
        <dbReference type="Proteomes" id="UP000309992"/>
    </source>
</evidence>
<evidence type="ECO:0000313" key="1">
    <source>
        <dbReference type="EMBL" id="TKG61552.1"/>
    </source>
</evidence>
<proteinExistence type="predicted"/>
<comment type="caution">
    <text evidence="1">The sequence shown here is derived from an EMBL/GenBank/DDBJ whole genome shotgun (WGS) entry which is preliminary data.</text>
</comment>
<evidence type="ECO:0008006" key="3">
    <source>
        <dbReference type="Google" id="ProtNLM"/>
    </source>
</evidence>
<gene>
    <name evidence="1" type="ORF">FCN18_33475</name>
</gene>
<dbReference type="EMBL" id="SWMS01000030">
    <property type="protein sequence ID" value="TKG61552.1"/>
    <property type="molecule type" value="Genomic_DNA"/>
</dbReference>
<dbReference type="RefSeq" id="WP_137097028.1">
    <property type="nucleotide sequence ID" value="NZ_SWMS01000030.1"/>
</dbReference>
<protein>
    <recommendedName>
        <fullName evidence="3">Septum formation-related domain-containing protein</fullName>
    </recommendedName>
</protein>
<reference evidence="1 2" key="1">
    <citation type="journal article" date="2015" name="Antonie Van Leeuwenhoek">
        <title>Prauserella endophytica sp. nov., an endophytic actinobacterium isolated from Tamarix taklamakanensis.</title>
        <authorList>
            <person name="Liu J.M."/>
            <person name="Habden X."/>
            <person name="Guo L."/>
            <person name="Tuo L."/>
            <person name="Jiang Z.K."/>
            <person name="Liu S.W."/>
            <person name="Liu X.F."/>
            <person name="Chen L."/>
            <person name="Li R.F."/>
            <person name="Zhang Y.Q."/>
            <person name="Sun C.H."/>
        </authorList>
    </citation>
    <scope>NUCLEOTIDE SEQUENCE [LARGE SCALE GENOMIC DNA]</scope>
    <source>
        <strain evidence="1 2">CGMCC 4.7182</strain>
    </source>
</reference>
<keyword evidence="2" id="KW-1185">Reference proteome</keyword>
<accession>A0ABY2RV08</accession>